<evidence type="ECO:0000256" key="1">
    <source>
        <dbReference type="SAM" id="Phobius"/>
    </source>
</evidence>
<dbReference type="AlphaFoldDB" id="A0A1R3VJP7"/>
<dbReference type="EMBL" id="FTPD01000082">
    <property type="protein sequence ID" value="SIT60127.1"/>
    <property type="molecule type" value="Genomic_DNA"/>
</dbReference>
<keyword evidence="1" id="KW-0812">Transmembrane</keyword>
<proteinExistence type="predicted"/>
<dbReference type="PANTHER" id="PTHR42709">
    <property type="entry name" value="ALKALINE PHOSPHATASE LIKE PROTEIN"/>
    <property type="match status" value="1"/>
</dbReference>
<keyword evidence="4" id="KW-1185">Reference proteome</keyword>
<dbReference type="Proteomes" id="UP000188388">
    <property type="component" value="Unassembled WGS sequence"/>
</dbReference>
<evidence type="ECO:0000259" key="2">
    <source>
        <dbReference type="Pfam" id="PF09335"/>
    </source>
</evidence>
<gene>
    <name evidence="3" type="primary">yqaA</name>
    <name evidence="3" type="ORF">BQ8794_90292</name>
</gene>
<dbReference type="InterPro" id="IPR051311">
    <property type="entry name" value="DedA_domain"/>
</dbReference>
<accession>A0A1R3VJP7</accession>
<dbReference type="InterPro" id="IPR032816">
    <property type="entry name" value="VTT_dom"/>
</dbReference>
<keyword evidence="1" id="KW-1133">Transmembrane helix</keyword>
<organism evidence="3 4">
    <name type="scientific">Mesorhizobium prunaredense</name>
    <dbReference type="NCBI Taxonomy" id="1631249"/>
    <lineage>
        <taxon>Bacteria</taxon>
        <taxon>Pseudomonadati</taxon>
        <taxon>Pseudomonadota</taxon>
        <taxon>Alphaproteobacteria</taxon>
        <taxon>Hyphomicrobiales</taxon>
        <taxon>Phyllobacteriaceae</taxon>
        <taxon>Mesorhizobium</taxon>
    </lineage>
</organism>
<feature type="transmembrane region" description="Helical" evidence="1">
    <location>
        <begin position="96"/>
        <end position="115"/>
    </location>
</feature>
<dbReference type="Pfam" id="PF09335">
    <property type="entry name" value="VTT_dom"/>
    <property type="match status" value="1"/>
</dbReference>
<sequence>MDILAIYGGLFAIAFAAATILPAQSEAALAGLLAAGSYSPTMLVVVASIGNILGSAVNWVLGRGLERFRDRPWFPLRPATLNRATNWYHRYGRWSLLLSWMPIVGDPLTVVAGVLREPLWSFVVIVAVAKVSRYVVIAGAVLGLI</sequence>
<name>A0A1R3VJP7_9HYPH</name>
<feature type="transmembrane region" description="Helical" evidence="1">
    <location>
        <begin position="121"/>
        <end position="144"/>
    </location>
</feature>
<dbReference type="RefSeq" id="WP_077384119.1">
    <property type="nucleotide sequence ID" value="NZ_FTPD01000082.1"/>
</dbReference>
<reference evidence="4" key="1">
    <citation type="submission" date="2017-01" db="EMBL/GenBank/DDBJ databases">
        <authorList>
            <person name="Brunel B."/>
        </authorList>
    </citation>
    <scope>NUCLEOTIDE SEQUENCE [LARGE SCALE GENOMIC DNA]</scope>
</reference>
<dbReference type="PANTHER" id="PTHR42709:SF4">
    <property type="entry name" value="INNER MEMBRANE PROTEIN YQAA"/>
    <property type="match status" value="1"/>
</dbReference>
<evidence type="ECO:0000313" key="4">
    <source>
        <dbReference type="Proteomes" id="UP000188388"/>
    </source>
</evidence>
<feature type="transmembrane region" description="Helical" evidence="1">
    <location>
        <begin position="43"/>
        <end position="61"/>
    </location>
</feature>
<protein>
    <submittedName>
        <fullName evidence="3">Inner membrane protein YqaA</fullName>
    </submittedName>
</protein>
<keyword evidence="1" id="KW-0472">Membrane</keyword>
<feature type="domain" description="VTT" evidence="2">
    <location>
        <begin position="29"/>
        <end position="139"/>
    </location>
</feature>
<dbReference type="STRING" id="1631249.BQ8794_90292"/>
<evidence type="ECO:0000313" key="3">
    <source>
        <dbReference type="EMBL" id="SIT60127.1"/>
    </source>
</evidence>